<protein>
    <submittedName>
        <fullName evidence="1">Uncharacterized protein</fullName>
    </submittedName>
</protein>
<dbReference type="EMBL" id="LR798382">
    <property type="protein sequence ID" value="CAB5227889.1"/>
    <property type="molecule type" value="Genomic_DNA"/>
</dbReference>
<reference evidence="1" key="1">
    <citation type="submission" date="2020-05" db="EMBL/GenBank/DDBJ databases">
        <authorList>
            <person name="Chiriac C."/>
            <person name="Salcher M."/>
            <person name="Ghai R."/>
            <person name="Kavagutti S V."/>
        </authorList>
    </citation>
    <scope>NUCLEOTIDE SEQUENCE</scope>
</reference>
<name>A0A6J5SFH8_9CAUD</name>
<gene>
    <name evidence="1" type="ORF">UFOVP1444_14</name>
    <name evidence="2" type="ORF">UFOVP1536_2</name>
</gene>
<proteinExistence type="predicted"/>
<evidence type="ECO:0000313" key="1">
    <source>
        <dbReference type="EMBL" id="CAB4212538.1"/>
    </source>
</evidence>
<organism evidence="1">
    <name type="scientific">uncultured Caudovirales phage</name>
    <dbReference type="NCBI Taxonomy" id="2100421"/>
    <lineage>
        <taxon>Viruses</taxon>
        <taxon>Duplodnaviria</taxon>
        <taxon>Heunggongvirae</taxon>
        <taxon>Uroviricota</taxon>
        <taxon>Caudoviricetes</taxon>
        <taxon>Peduoviridae</taxon>
        <taxon>Maltschvirus</taxon>
        <taxon>Maltschvirus maltsch</taxon>
    </lineage>
</organism>
<evidence type="ECO:0000313" key="2">
    <source>
        <dbReference type="EMBL" id="CAB5227889.1"/>
    </source>
</evidence>
<sequence>MRYLLLPLLLAVSCLGQSGLRSPAFVANLKPAAASGAWTPANISGIVQFNYGDAATGAPGAAISTWEATVGNNFTGATGATRPTLETNLVAGKAIKVIRFDGTDDYLTNKFASTIPSLPFTVFLNVESRTNGVIQRPFDSATLETPRTLLYWNSTDQMQLYAGSGFQSVQDFTKGWKEIVIIFDGASSRVQTNGSAWTVVGASPGSDIWTGVTLAVAQDIGSNFTPINLESFGVIANTNLSSWHTSLTNWMHGRLY</sequence>
<dbReference type="EMBL" id="LR797393">
    <property type="protein sequence ID" value="CAB4212538.1"/>
    <property type="molecule type" value="Genomic_DNA"/>
</dbReference>
<accession>A0A6J5SFH8</accession>